<evidence type="ECO:0000313" key="2">
    <source>
        <dbReference type="EMBL" id="VDM40947.1"/>
    </source>
</evidence>
<proteinExistence type="predicted"/>
<dbReference type="PANTHER" id="PTHR31967">
    <property type="entry name" value="GROUNDHOG (HEDGEHOG-LIKE FAMILY)-RELATED"/>
    <property type="match status" value="1"/>
</dbReference>
<evidence type="ECO:0000313" key="3">
    <source>
        <dbReference type="Proteomes" id="UP000050794"/>
    </source>
</evidence>
<gene>
    <name evidence="2" type="ORF">TCNE_LOCUS9626</name>
</gene>
<dbReference type="AlphaFoldDB" id="A0A183UMA6"/>
<feature type="domain" description="Ground-like" evidence="1">
    <location>
        <begin position="100"/>
        <end position="178"/>
    </location>
</feature>
<dbReference type="PANTHER" id="PTHR31967:SF20">
    <property type="entry name" value="GROUND-LIKE DOMAIN-CONTAINING PROTEIN"/>
    <property type="match status" value="1"/>
</dbReference>
<reference evidence="2 3" key="2">
    <citation type="submission" date="2018-11" db="EMBL/GenBank/DDBJ databases">
        <authorList>
            <consortium name="Pathogen Informatics"/>
        </authorList>
    </citation>
    <scope>NUCLEOTIDE SEQUENCE [LARGE SCALE GENOMIC DNA]</scope>
</reference>
<sequence>MNEIVFEVGAIIGKGYLGYDGVMLSLGNVSMSVRVRSVHQSNRQYRASSDGVYYQQQVPQYKNQPPPCTPVDTASYREGPHCQPPRRQYPLPQCYTNKSGFMCCNKRLESEMRTTFNQLKSSHKGTFQTCNTQKIANVMQENLQRSFNSTFETVAAIGDFASKIHFFSDHVCKLEIDGR</sequence>
<name>A0A183UMA6_TOXCA</name>
<evidence type="ECO:0000259" key="1">
    <source>
        <dbReference type="Pfam" id="PF04155"/>
    </source>
</evidence>
<dbReference type="Pfam" id="PF04155">
    <property type="entry name" value="Ground-like"/>
    <property type="match status" value="1"/>
</dbReference>
<dbReference type="WBParaSite" id="TCNE_0000962601-mRNA-1">
    <property type="protein sequence ID" value="TCNE_0000962601-mRNA-1"/>
    <property type="gene ID" value="TCNE_0000962601"/>
</dbReference>
<accession>A0A183UMA6</accession>
<reference evidence="4" key="1">
    <citation type="submission" date="2016-06" db="UniProtKB">
        <authorList>
            <consortium name="WormBaseParasite"/>
        </authorList>
    </citation>
    <scope>IDENTIFICATION</scope>
</reference>
<dbReference type="EMBL" id="UYWY01020230">
    <property type="protein sequence ID" value="VDM40947.1"/>
    <property type="molecule type" value="Genomic_DNA"/>
</dbReference>
<organism evidence="3 4">
    <name type="scientific">Toxocara canis</name>
    <name type="common">Canine roundworm</name>
    <dbReference type="NCBI Taxonomy" id="6265"/>
    <lineage>
        <taxon>Eukaryota</taxon>
        <taxon>Metazoa</taxon>
        <taxon>Ecdysozoa</taxon>
        <taxon>Nematoda</taxon>
        <taxon>Chromadorea</taxon>
        <taxon>Rhabditida</taxon>
        <taxon>Spirurina</taxon>
        <taxon>Ascaridomorpha</taxon>
        <taxon>Ascaridoidea</taxon>
        <taxon>Toxocaridae</taxon>
        <taxon>Toxocara</taxon>
    </lineage>
</organism>
<dbReference type="InterPro" id="IPR007284">
    <property type="entry name" value="Ground-like_dom"/>
</dbReference>
<evidence type="ECO:0000313" key="4">
    <source>
        <dbReference type="WBParaSite" id="TCNE_0000962601-mRNA-1"/>
    </source>
</evidence>
<dbReference type="Proteomes" id="UP000050794">
    <property type="component" value="Unassembled WGS sequence"/>
</dbReference>
<protein>
    <submittedName>
        <fullName evidence="4">Ground-like domain-containing protein</fullName>
    </submittedName>
</protein>
<keyword evidence="3" id="KW-1185">Reference proteome</keyword>